<accession>A0A1G6J6Q6</accession>
<organism evidence="1 2">
    <name type="scientific">Nocardioides lianchengensis</name>
    <dbReference type="NCBI Taxonomy" id="1045774"/>
    <lineage>
        <taxon>Bacteria</taxon>
        <taxon>Bacillati</taxon>
        <taxon>Actinomycetota</taxon>
        <taxon>Actinomycetes</taxon>
        <taxon>Propionibacteriales</taxon>
        <taxon>Nocardioidaceae</taxon>
        <taxon>Nocardioides</taxon>
    </lineage>
</organism>
<dbReference type="OrthoDB" id="10004339at2"/>
<dbReference type="Proteomes" id="UP000199034">
    <property type="component" value="Unassembled WGS sequence"/>
</dbReference>
<evidence type="ECO:0000313" key="2">
    <source>
        <dbReference type="Proteomes" id="UP000199034"/>
    </source>
</evidence>
<evidence type="ECO:0000313" key="1">
    <source>
        <dbReference type="EMBL" id="SDC14005.1"/>
    </source>
</evidence>
<dbReference type="EMBL" id="FMZM01000001">
    <property type="protein sequence ID" value="SDC14005.1"/>
    <property type="molecule type" value="Genomic_DNA"/>
</dbReference>
<protein>
    <recommendedName>
        <fullName evidence="3">TPM domain-containing protein</fullName>
    </recommendedName>
</protein>
<reference evidence="1 2" key="1">
    <citation type="submission" date="2016-10" db="EMBL/GenBank/DDBJ databases">
        <authorList>
            <person name="de Groot N.N."/>
        </authorList>
    </citation>
    <scope>NUCLEOTIDE SEQUENCE [LARGE SCALE GENOMIC DNA]</scope>
    <source>
        <strain evidence="1 2">CGMCC 4.6858</strain>
    </source>
</reference>
<keyword evidence="2" id="KW-1185">Reference proteome</keyword>
<dbReference type="AlphaFoldDB" id="A0A1G6J6Q6"/>
<evidence type="ECO:0008006" key="3">
    <source>
        <dbReference type="Google" id="ProtNLM"/>
    </source>
</evidence>
<dbReference type="STRING" id="1045774.SAMN05421872_101379"/>
<sequence>MTGRVRDLVLALLLAALAAAAGLGAHALLVDVRTPEPTVIGDRVQRAADAFAAGDHVYVAADAHDLLPPDAAARLEELAAGSEVPVRVAVWEDSTDAGYRGIWDAVGQLQRVADDEGVFVLYTGPGDGVVDDNLEGPLEGDIPSDFNGDPERRLSEIVTAVAASSEGPASDWSYWGGTGGAIAAGLLYGGVAIPVLLLVIGLVRLALGRRFRMVGGWT</sequence>
<name>A0A1G6J6Q6_9ACTN</name>
<gene>
    <name evidence="1" type="ORF">SAMN05421872_101379</name>
</gene>
<proteinExistence type="predicted"/>
<dbReference type="RefSeq" id="WP_090850183.1">
    <property type="nucleotide sequence ID" value="NZ_FMZM01000001.1"/>
</dbReference>